<organism evidence="3 4">
    <name type="scientific">Azospirillum rugosum</name>
    <dbReference type="NCBI Taxonomy" id="416170"/>
    <lineage>
        <taxon>Bacteria</taxon>
        <taxon>Pseudomonadati</taxon>
        <taxon>Pseudomonadota</taxon>
        <taxon>Alphaproteobacteria</taxon>
        <taxon>Rhodospirillales</taxon>
        <taxon>Azospirillaceae</taxon>
        <taxon>Azospirillum</taxon>
    </lineage>
</organism>
<feature type="compositionally biased region" description="Low complexity" evidence="1">
    <location>
        <begin position="92"/>
        <end position="108"/>
    </location>
</feature>
<reference evidence="3 4" key="1">
    <citation type="submission" date="2021-03" db="EMBL/GenBank/DDBJ databases">
        <title>Genomic Encyclopedia of Type Strains, Phase III (KMG-III): the genomes of soil and plant-associated and newly described type strains.</title>
        <authorList>
            <person name="Whitman W."/>
        </authorList>
    </citation>
    <scope>NUCLEOTIDE SEQUENCE [LARGE SCALE GENOMIC DNA]</scope>
    <source>
        <strain evidence="3 4">IMMIB AFH-6</strain>
    </source>
</reference>
<evidence type="ECO:0000313" key="4">
    <source>
        <dbReference type="Proteomes" id="UP000781958"/>
    </source>
</evidence>
<sequence length="204" mass="19957">MRSIFNVPMPKTPLLPAFVGLALAVGGCGSTDTSRTATGAGGGAVAGAVVGGPVGAVVGGVAGAAGGSTLDEGLGTKADRLTDQGASRVTDAASSPSASQSGSRSAVSTQAPSPERVREVQQALNDRNDGDDIAVDGLWGPNTRQALRRFQQSNGLNATGRLDSQTTAALNLNGSPGNNGQAGSSEQPSVNPSGTSGSTGTQPQ</sequence>
<evidence type="ECO:0000256" key="1">
    <source>
        <dbReference type="SAM" id="MobiDB-lite"/>
    </source>
</evidence>
<feature type="region of interest" description="Disordered" evidence="1">
    <location>
        <begin position="168"/>
        <end position="204"/>
    </location>
</feature>
<evidence type="ECO:0000259" key="2">
    <source>
        <dbReference type="Pfam" id="PF01471"/>
    </source>
</evidence>
<name>A0ABS4SLB3_9PROT</name>
<dbReference type="InterPro" id="IPR036365">
    <property type="entry name" value="PGBD-like_sf"/>
</dbReference>
<feature type="domain" description="Peptidoglycan binding-like" evidence="2">
    <location>
        <begin position="115"/>
        <end position="170"/>
    </location>
</feature>
<protein>
    <recommendedName>
        <fullName evidence="2">Peptidoglycan binding-like domain-containing protein</fullName>
    </recommendedName>
</protein>
<accession>A0ABS4SLB3</accession>
<feature type="region of interest" description="Disordered" evidence="1">
    <location>
        <begin position="85"/>
        <end position="120"/>
    </location>
</feature>
<proteinExistence type="predicted"/>
<dbReference type="InterPro" id="IPR002477">
    <property type="entry name" value="Peptidoglycan-bd-like"/>
</dbReference>
<keyword evidence="4" id="KW-1185">Reference proteome</keyword>
<dbReference type="Pfam" id="PF01471">
    <property type="entry name" value="PG_binding_1"/>
    <property type="match status" value="1"/>
</dbReference>
<comment type="caution">
    <text evidence="3">The sequence shown here is derived from an EMBL/GenBank/DDBJ whole genome shotgun (WGS) entry which is preliminary data.</text>
</comment>
<dbReference type="Gene3D" id="1.10.101.10">
    <property type="entry name" value="PGBD-like superfamily/PGBD"/>
    <property type="match status" value="1"/>
</dbReference>
<dbReference type="RefSeq" id="WP_246500677.1">
    <property type="nucleotide sequence ID" value="NZ_JAGINP010000010.1"/>
</dbReference>
<dbReference type="PROSITE" id="PS51257">
    <property type="entry name" value="PROKAR_LIPOPROTEIN"/>
    <property type="match status" value="1"/>
</dbReference>
<dbReference type="InterPro" id="IPR036366">
    <property type="entry name" value="PGBDSf"/>
</dbReference>
<evidence type="ECO:0000313" key="3">
    <source>
        <dbReference type="EMBL" id="MBP2293354.1"/>
    </source>
</evidence>
<dbReference type="Proteomes" id="UP000781958">
    <property type="component" value="Unassembled WGS sequence"/>
</dbReference>
<dbReference type="EMBL" id="JAGINP010000010">
    <property type="protein sequence ID" value="MBP2293354.1"/>
    <property type="molecule type" value="Genomic_DNA"/>
</dbReference>
<gene>
    <name evidence="3" type="ORF">J2851_003137</name>
</gene>
<dbReference type="SUPFAM" id="SSF47090">
    <property type="entry name" value="PGBD-like"/>
    <property type="match status" value="1"/>
</dbReference>